<dbReference type="GO" id="GO:0004176">
    <property type="term" value="F:ATP-dependent peptidase activity"/>
    <property type="evidence" value="ECO:0007669"/>
    <property type="project" value="InterPro"/>
</dbReference>
<evidence type="ECO:0000313" key="3">
    <source>
        <dbReference type="Proteomes" id="UP000277279"/>
    </source>
</evidence>
<evidence type="ECO:0000313" key="2">
    <source>
        <dbReference type="EMBL" id="RSB59018.1"/>
    </source>
</evidence>
<organism evidence="2 3">
    <name type="scientific">Rhizobium pisi</name>
    <dbReference type="NCBI Taxonomy" id="574561"/>
    <lineage>
        <taxon>Bacteria</taxon>
        <taxon>Pseudomonadati</taxon>
        <taxon>Pseudomonadota</taxon>
        <taxon>Alphaproteobacteria</taxon>
        <taxon>Hyphomicrobiales</taxon>
        <taxon>Rhizobiaceae</taxon>
        <taxon>Rhizobium/Agrobacterium group</taxon>
        <taxon>Rhizobium</taxon>
    </lineage>
</organism>
<evidence type="ECO:0000259" key="1">
    <source>
        <dbReference type="Pfam" id="PF01434"/>
    </source>
</evidence>
<dbReference type="SUPFAM" id="SSF140990">
    <property type="entry name" value="FtsH protease domain-like"/>
    <property type="match status" value="1"/>
</dbReference>
<dbReference type="GO" id="GO:0006508">
    <property type="term" value="P:proteolysis"/>
    <property type="evidence" value="ECO:0007669"/>
    <property type="project" value="InterPro"/>
</dbReference>
<name>A0A3R9AYN5_9HYPH</name>
<feature type="domain" description="Peptidase M41" evidence="1">
    <location>
        <begin position="2"/>
        <end position="120"/>
    </location>
</feature>
<sequence length="132" mass="13954">MDEICLLLAGIAAEQLLIGSHGEGAGMGSESDLARATALATKIEVQVGMGDSLVQRATEVSPQVVAAVVANSTSARKIDEILQVELSRAREILMAERELLLKVTDELDQGAVVTAERIRALEEEGASRRLAS</sequence>
<protein>
    <recommendedName>
        <fullName evidence="1">Peptidase M41 domain-containing protein</fullName>
    </recommendedName>
</protein>
<accession>A0A3R9AYN5</accession>
<gene>
    <name evidence="2" type="ORF">EFD55_32845</name>
</gene>
<dbReference type="GO" id="GO:0005524">
    <property type="term" value="F:ATP binding"/>
    <property type="evidence" value="ECO:0007669"/>
    <property type="project" value="InterPro"/>
</dbReference>
<comment type="caution">
    <text evidence="2">The sequence shown here is derived from an EMBL/GenBank/DDBJ whole genome shotgun (WGS) entry which is preliminary data.</text>
</comment>
<dbReference type="Proteomes" id="UP000277279">
    <property type="component" value="Unassembled WGS sequence"/>
</dbReference>
<dbReference type="AlphaFoldDB" id="A0A3R9AYN5"/>
<dbReference type="Pfam" id="PF01434">
    <property type="entry name" value="Peptidase_M41"/>
    <property type="match status" value="1"/>
</dbReference>
<dbReference type="EMBL" id="RJJT01000051">
    <property type="protein sequence ID" value="RSB59018.1"/>
    <property type="molecule type" value="Genomic_DNA"/>
</dbReference>
<dbReference type="GO" id="GO:0004222">
    <property type="term" value="F:metalloendopeptidase activity"/>
    <property type="evidence" value="ECO:0007669"/>
    <property type="project" value="InterPro"/>
</dbReference>
<reference evidence="2 3" key="1">
    <citation type="submission" date="2018-11" db="EMBL/GenBank/DDBJ databases">
        <authorList>
            <person name="Huo Y."/>
        </authorList>
    </citation>
    <scope>NUCLEOTIDE SEQUENCE [LARGE SCALE GENOMIC DNA]</scope>
    <source>
        <strain evidence="2 3">DSM 30132</strain>
    </source>
</reference>
<dbReference type="InterPro" id="IPR000642">
    <property type="entry name" value="Peptidase_M41"/>
</dbReference>
<dbReference type="Gene3D" id="1.20.58.760">
    <property type="entry name" value="Peptidase M41"/>
    <property type="match status" value="1"/>
</dbReference>
<dbReference type="InterPro" id="IPR037219">
    <property type="entry name" value="Peptidase_M41-like"/>
</dbReference>
<proteinExistence type="predicted"/>